<keyword evidence="4" id="KW-0482">Metalloprotease</keyword>
<dbReference type="PANTHER" id="PTHR23076">
    <property type="entry name" value="METALLOPROTEASE M41 FTSH"/>
    <property type="match status" value="1"/>
</dbReference>
<dbReference type="PANTHER" id="PTHR23076:SF37">
    <property type="entry name" value="ATP-DEPENDENT ZINC METALLOPROTEASE FTSH 4, MITOCHONDRIAL"/>
    <property type="match status" value="1"/>
</dbReference>
<comment type="caution">
    <text evidence="4">The sequence shown here is derived from an EMBL/GenBank/DDBJ whole genome shotgun (WGS) entry which is preliminary data.</text>
</comment>
<comment type="similarity">
    <text evidence="1">Belongs to the AAA ATPase family.</text>
</comment>
<dbReference type="CDD" id="cd19501">
    <property type="entry name" value="RecA-like_FtsH"/>
    <property type="match status" value="1"/>
</dbReference>
<evidence type="ECO:0000256" key="1">
    <source>
        <dbReference type="RuleBase" id="RU003651"/>
    </source>
</evidence>
<evidence type="ECO:0000259" key="3">
    <source>
        <dbReference type="SMART" id="SM00382"/>
    </source>
</evidence>
<feature type="compositionally biased region" description="Polar residues" evidence="2">
    <location>
        <begin position="26"/>
        <end position="36"/>
    </location>
</feature>
<dbReference type="Proteomes" id="UP001341840">
    <property type="component" value="Unassembled WGS sequence"/>
</dbReference>
<accession>A0ABU6XZM4</accession>
<dbReference type="GO" id="GO:0008237">
    <property type="term" value="F:metallopeptidase activity"/>
    <property type="evidence" value="ECO:0007669"/>
    <property type="project" value="UniProtKB-KW"/>
</dbReference>
<dbReference type="Gene3D" id="3.40.50.300">
    <property type="entry name" value="P-loop containing nucleotide triphosphate hydrolases"/>
    <property type="match status" value="1"/>
</dbReference>
<feature type="non-terminal residue" evidence="4">
    <location>
        <position position="377"/>
    </location>
</feature>
<evidence type="ECO:0000256" key="2">
    <source>
        <dbReference type="SAM" id="MobiDB-lite"/>
    </source>
</evidence>
<organism evidence="4 5">
    <name type="scientific">Stylosanthes scabra</name>
    <dbReference type="NCBI Taxonomy" id="79078"/>
    <lineage>
        <taxon>Eukaryota</taxon>
        <taxon>Viridiplantae</taxon>
        <taxon>Streptophyta</taxon>
        <taxon>Embryophyta</taxon>
        <taxon>Tracheophyta</taxon>
        <taxon>Spermatophyta</taxon>
        <taxon>Magnoliopsida</taxon>
        <taxon>eudicotyledons</taxon>
        <taxon>Gunneridae</taxon>
        <taxon>Pentapetalae</taxon>
        <taxon>rosids</taxon>
        <taxon>fabids</taxon>
        <taxon>Fabales</taxon>
        <taxon>Fabaceae</taxon>
        <taxon>Papilionoideae</taxon>
        <taxon>50 kb inversion clade</taxon>
        <taxon>dalbergioids sensu lato</taxon>
        <taxon>Dalbergieae</taxon>
        <taxon>Pterocarpus clade</taxon>
        <taxon>Stylosanthes</taxon>
    </lineage>
</organism>
<feature type="region of interest" description="Disordered" evidence="2">
    <location>
        <begin position="17"/>
        <end position="38"/>
    </location>
</feature>
<evidence type="ECO:0000313" key="4">
    <source>
        <dbReference type="EMBL" id="MED6202288.1"/>
    </source>
</evidence>
<name>A0ABU6XZM4_9FABA</name>
<sequence>HETLTGTQIKALLENVNSHQQQQPQTVETQGSSRSNPVAAAAAAAAAATAAAKAQGLIDFPPQPLDCSLMDEVAKNQSELRLVKNLLARSFLSVVKFEGRAGISSSVREGESIGGFSALRNVGKPTEDGILGTASAPIRMVEGANFNVQLWRTIRSILVVFLLISGVGALIEDKGVSKGFGMNDEVQPSMETNTRFNDVRGIDEAKAELEEIVHYLRDPKRFTRLGGKLPKGVLLVGPPGTGKTMLARAIAGEAGVPFFSCSGSEFDEMFIGVGARRVRNLFAAAKKQSPCLIFIDEIDAIGGRRSERLYPNMTLNQFLVELDGFKRNEGIIVIAATNHREALDNALVRPGRFDREIFVPNPDVEGRRQILESHMSK</sequence>
<keyword evidence="4" id="KW-0378">Hydrolase</keyword>
<feature type="domain" description="AAA+ ATPase" evidence="3">
    <location>
        <begin position="229"/>
        <end position="363"/>
    </location>
</feature>
<keyword evidence="4" id="KW-0645">Protease</keyword>
<feature type="non-terminal residue" evidence="4">
    <location>
        <position position="1"/>
    </location>
</feature>
<dbReference type="InterPro" id="IPR003593">
    <property type="entry name" value="AAA+_ATPase"/>
</dbReference>
<protein>
    <submittedName>
        <fullName evidence="4">ATP-dependent zinc metalloprotease FTSH 5, mitochondrial</fullName>
    </submittedName>
</protein>
<dbReference type="InterPro" id="IPR003960">
    <property type="entry name" value="ATPase_AAA_CS"/>
</dbReference>
<evidence type="ECO:0000313" key="5">
    <source>
        <dbReference type="Proteomes" id="UP001341840"/>
    </source>
</evidence>
<dbReference type="EMBL" id="JASCZI010214896">
    <property type="protein sequence ID" value="MED6202288.1"/>
    <property type="molecule type" value="Genomic_DNA"/>
</dbReference>
<keyword evidence="1" id="KW-0547">Nucleotide-binding</keyword>
<gene>
    <name evidence="4" type="primary">FTSH5_1</name>
    <name evidence="4" type="ORF">PIB30_103796</name>
</gene>
<keyword evidence="1" id="KW-0067">ATP-binding</keyword>
<dbReference type="Pfam" id="PF00004">
    <property type="entry name" value="AAA"/>
    <property type="match status" value="1"/>
</dbReference>
<dbReference type="InterPro" id="IPR027417">
    <property type="entry name" value="P-loop_NTPase"/>
</dbReference>
<dbReference type="InterPro" id="IPR003959">
    <property type="entry name" value="ATPase_AAA_core"/>
</dbReference>
<keyword evidence="5" id="KW-1185">Reference proteome</keyword>
<dbReference type="SMART" id="SM00382">
    <property type="entry name" value="AAA"/>
    <property type="match status" value="1"/>
</dbReference>
<proteinExistence type="inferred from homology"/>
<dbReference type="SUPFAM" id="SSF52540">
    <property type="entry name" value="P-loop containing nucleoside triphosphate hydrolases"/>
    <property type="match status" value="1"/>
</dbReference>
<dbReference type="Gene3D" id="1.10.8.60">
    <property type="match status" value="1"/>
</dbReference>
<dbReference type="PROSITE" id="PS00674">
    <property type="entry name" value="AAA"/>
    <property type="match status" value="1"/>
</dbReference>
<reference evidence="4 5" key="1">
    <citation type="journal article" date="2023" name="Plants (Basel)">
        <title>Bridging the Gap: Combining Genomics and Transcriptomics Approaches to Understand Stylosanthes scabra, an Orphan Legume from the Brazilian Caatinga.</title>
        <authorList>
            <person name="Ferreira-Neto J.R.C."/>
            <person name="da Silva M.D."/>
            <person name="Binneck E."/>
            <person name="de Melo N.F."/>
            <person name="da Silva R.H."/>
            <person name="de Melo A.L.T.M."/>
            <person name="Pandolfi V."/>
            <person name="Bustamante F.O."/>
            <person name="Brasileiro-Vidal A.C."/>
            <person name="Benko-Iseppon A.M."/>
        </authorList>
    </citation>
    <scope>NUCLEOTIDE SEQUENCE [LARGE SCALE GENOMIC DNA]</scope>
    <source>
        <tissue evidence="4">Leaves</tissue>
    </source>
</reference>